<protein>
    <submittedName>
        <fullName evidence="2">Uncharacterized protein</fullName>
    </submittedName>
</protein>
<keyword evidence="1" id="KW-0472">Membrane</keyword>
<sequence length="32" mass="3569">MNPRARRLIVSGLLGALMFIVVVAALWKWMVG</sequence>
<comment type="caution">
    <text evidence="2">The sequence shown here is derived from an EMBL/GenBank/DDBJ whole genome shotgun (WGS) entry which is preliminary data.</text>
</comment>
<keyword evidence="1" id="KW-0812">Transmembrane</keyword>
<evidence type="ECO:0000313" key="3">
    <source>
        <dbReference type="Proteomes" id="UP000704762"/>
    </source>
</evidence>
<dbReference type="Proteomes" id="UP000704762">
    <property type="component" value="Unassembled WGS sequence"/>
</dbReference>
<organism evidence="2 3">
    <name type="scientific">Microlunatus panaciterrae</name>
    <dbReference type="NCBI Taxonomy" id="400768"/>
    <lineage>
        <taxon>Bacteria</taxon>
        <taxon>Bacillati</taxon>
        <taxon>Actinomycetota</taxon>
        <taxon>Actinomycetes</taxon>
        <taxon>Propionibacteriales</taxon>
        <taxon>Propionibacteriaceae</taxon>
        <taxon>Microlunatus</taxon>
    </lineage>
</organism>
<evidence type="ECO:0000313" key="2">
    <source>
        <dbReference type="EMBL" id="MBM7798182.1"/>
    </source>
</evidence>
<accession>A0ABS2RGT4</accession>
<name>A0ABS2RGT4_9ACTN</name>
<proteinExistence type="predicted"/>
<evidence type="ECO:0000256" key="1">
    <source>
        <dbReference type="SAM" id="Phobius"/>
    </source>
</evidence>
<reference evidence="2 3" key="1">
    <citation type="submission" date="2021-01" db="EMBL/GenBank/DDBJ databases">
        <title>Sequencing the genomes of 1000 actinobacteria strains.</title>
        <authorList>
            <person name="Klenk H.-P."/>
        </authorList>
    </citation>
    <scope>NUCLEOTIDE SEQUENCE [LARGE SCALE GENOMIC DNA]</scope>
    <source>
        <strain evidence="2 3">DSM 18662</strain>
    </source>
</reference>
<dbReference type="EMBL" id="JAFBCF010000001">
    <property type="protein sequence ID" value="MBM7798182.1"/>
    <property type="molecule type" value="Genomic_DNA"/>
</dbReference>
<gene>
    <name evidence="2" type="ORF">JOE57_001103</name>
</gene>
<keyword evidence="1" id="KW-1133">Transmembrane helix</keyword>
<keyword evidence="3" id="KW-1185">Reference proteome</keyword>
<feature type="transmembrane region" description="Helical" evidence="1">
    <location>
        <begin position="7"/>
        <end position="27"/>
    </location>
</feature>